<dbReference type="RefSeq" id="WP_079650071.1">
    <property type="nucleotide sequence ID" value="NZ_FUYM01000011.1"/>
</dbReference>
<dbReference type="Proteomes" id="UP000189818">
    <property type="component" value="Unassembled WGS sequence"/>
</dbReference>
<keyword evidence="2" id="KW-0805">Transcription regulation</keyword>
<organism evidence="6 7">
    <name type="scientific">Rhizorhabdus histidinilytica</name>
    <dbReference type="NCBI Taxonomy" id="439228"/>
    <lineage>
        <taxon>Bacteria</taxon>
        <taxon>Pseudomonadati</taxon>
        <taxon>Pseudomonadota</taxon>
        <taxon>Alphaproteobacteria</taxon>
        <taxon>Sphingomonadales</taxon>
        <taxon>Sphingomonadaceae</taxon>
        <taxon>Rhizorhabdus</taxon>
    </lineage>
</organism>
<gene>
    <name evidence="6" type="ORF">SAMN06295920_11160</name>
</gene>
<reference evidence="7" key="1">
    <citation type="submission" date="2017-02" db="EMBL/GenBank/DDBJ databases">
        <authorList>
            <person name="Varghese N."/>
            <person name="Submissions S."/>
        </authorList>
    </citation>
    <scope>NUCLEOTIDE SEQUENCE [LARGE SCALE GENOMIC DNA]</scope>
    <source>
        <strain evidence="7">UM2</strain>
    </source>
</reference>
<comment type="similarity">
    <text evidence="1">Belongs to the LysR transcriptional regulatory family.</text>
</comment>
<dbReference type="InterPro" id="IPR000847">
    <property type="entry name" value="LysR_HTH_N"/>
</dbReference>
<evidence type="ECO:0000256" key="4">
    <source>
        <dbReference type="ARBA" id="ARBA00023163"/>
    </source>
</evidence>
<keyword evidence="7" id="KW-1185">Reference proteome</keyword>
<dbReference type="SUPFAM" id="SSF46785">
    <property type="entry name" value="Winged helix' DNA-binding domain"/>
    <property type="match status" value="1"/>
</dbReference>
<dbReference type="STRING" id="439228.SAMN06295920_11160"/>
<dbReference type="GO" id="GO:0003700">
    <property type="term" value="F:DNA-binding transcription factor activity"/>
    <property type="evidence" value="ECO:0007669"/>
    <property type="project" value="InterPro"/>
</dbReference>
<evidence type="ECO:0000313" key="7">
    <source>
        <dbReference type="Proteomes" id="UP000189818"/>
    </source>
</evidence>
<sequence>MVDRYLLRYFLAVIDQGNFSKAAASCNVSQPTLSAGIAKLETLLGRPLFIRTNRRVELTAAAVDLAGHARRIEAEFAAAERAVQSAAAPATVRLGILGSIPAAWIEDYVARLRDGGGGERVELIEGRERELAERLARGNMDVALTILRGDSRLPAERLLTEGYALAMAATHRLADRDVIDGAELAGEPMIVRRHCELLSDTSRYFTARGVRPFFPARVTSDDRALRLVRAGLGVTVMPESFHAPGVVRPRLADFAFTRDIGLLFGEHAGRAVRDRPAIRILVDLIESRPVDGFARRGV</sequence>
<evidence type="ECO:0000313" key="6">
    <source>
        <dbReference type="EMBL" id="SKC01268.1"/>
    </source>
</evidence>
<dbReference type="Gene3D" id="3.40.190.10">
    <property type="entry name" value="Periplasmic binding protein-like II"/>
    <property type="match status" value="2"/>
</dbReference>
<accession>A0A1T5FYM7</accession>
<name>A0A1T5FYM7_9SPHN</name>
<dbReference type="CDD" id="cd05466">
    <property type="entry name" value="PBP2_LTTR_substrate"/>
    <property type="match status" value="1"/>
</dbReference>
<evidence type="ECO:0000259" key="5">
    <source>
        <dbReference type="PROSITE" id="PS50931"/>
    </source>
</evidence>
<keyword evidence="4" id="KW-0804">Transcription</keyword>
<evidence type="ECO:0000256" key="3">
    <source>
        <dbReference type="ARBA" id="ARBA00023125"/>
    </source>
</evidence>
<dbReference type="SUPFAM" id="SSF53850">
    <property type="entry name" value="Periplasmic binding protein-like II"/>
    <property type="match status" value="1"/>
</dbReference>
<dbReference type="Pfam" id="PF03466">
    <property type="entry name" value="LysR_substrate"/>
    <property type="match status" value="1"/>
</dbReference>
<dbReference type="Gene3D" id="1.10.10.10">
    <property type="entry name" value="Winged helix-like DNA-binding domain superfamily/Winged helix DNA-binding domain"/>
    <property type="match status" value="1"/>
</dbReference>
<dbReference type="PROSITE" id="PS50931">
    <property type="entry name" value="HTH_LYSR"/>
    <property type="match status" value="1"/>
</dbReference>
<dbReference type="InterPro" id="IPR005119">
    <property type="entry name" value="LysR_subst-bd"/>
</dbReference>
<protein>
    <submittedName>
        <fullName evidence="6">DNA-binding transcriptional regulator, LysR family</fullName>
    </submittedName>
</protein>
<dbReference type="PANTHER" id="PTHR30346:SF28">
    <property type="entry name" value="HTH-TYPE TRANSCRIPTIONAL REGULATOR CYNR"/>
    <property type="match status" value="1"/>
</dbReference>
<feature type="domain" description="HTH lysR-type" evidence="5">
    <location>
        <begin position="6"/>
        <end position="59"/>
    </location>
</feature>
<dbReference type="AlphaFoldDB" id="A0A1T5FYM7"/>
<dbReference type="Pfam" id="PF00126">
    <property type="entry name" value="HTH_1"/>
    <property type="match status" value="1"/>
</dbReference>
<dbReference type="EMBL" id="FUYM01000011">
    <property type="protein sequence ID" value="SKC01268.1"/>
    <property type="molecule type" value="Genomic_DNA"/>
</dbReference>
<dbReference type="FunFam" id="1.10.10.10:FF:000001">
    <property type="entry name" value="LysR family transcriptional regulator"/>
    <property type="match status" value="1"/>
</dbReference>
<dbReference type="PRINTS" id="PR00039">
    <property type="entry name" value="HTHLYSR"/>
</dbReference>
<proteinExistence type="inferred from homology"/>
<dbReference type="GO" id="GO:0003677">
    <property type="term" value="F:DNA binding"/>
    <property type="evidence" value="ECO:0007669"/>
    <property type="project" value="UniProtKB-KW"/>
</dbReference>
<evidence type="ECO:0000256" key="2">
    <source>
        <dbReference type="ARBA" id="ARBA00023015"/>
    </source>
</evidence>
<evidence type="ECO:0000256" key="1">
    <source>
        <dbReference type="ARBA" id="ARBA00009437"/>
    </source>
</evidence>
<keyword evidence="3 6" id="KW-0238">DNA-binding</keyword>
<dbReference type="GO" id="GO:0032993">
    <property type="term" value="C:protein-DNA complex"/>
    <property type="evidence" value="ECO:0007669"/>
    <property type="project" value="TreeGrafter"/>
</dbReference>
<dbReference type="InterPro" id="IPR036388">
    <property type="entry name" value="WH-like_DNA-bd_sf"/>
</dbReference>
<dbReference type="InterPro" id="IPR036390">
    <property type="entry name" value="WH_DNA-bd_sf"/>
</dbReference>
<dbReference type="PANTHER" id="PTHR30346">
    <property type="entry name" value="TRANSCRIPTIONAL DUAL REGULATOR HCAR-RELATED"/>
    <property type="match status" value="1"/>
</dbReference>
<dbReference type="OrthoDB" id="9815174at2"/>